<dbReference type="GO" id="GO:0030576">
    <property type="term" value="P:Cajal body organization"/>
    <property type="evidence" value="ECO:0007669"/>
    <property type="project" value="TreeGrafter"/>
</dbReference>
<comment type="subcellular location">
    <subcellularLocation>
        <location evidence="1">Nucleus</location>
        <location evidence="1">Cajal body</location>
    </subcellularLocation>
</comment>
<organism evidence="6 7">
    <name type="scientific">Hirundo rustica rustica</name>
    <dbReference type="NCBI Taxonomy" id="333673"/>
    <lineage>
        <taxon>Eukaryota</taxon>
        <taxon>Metazoa</taxon>
        <taxon>Chordata</taxon>
        <taxon>Craniata</taxon>
        <taxon>Vertebrata</taxon>
        <taxon>Euteleostomi</taxon>
        <taxon>Archelosauria</taxon>
        <taxon>Archosauria</taxon>
        <taxon>Dinosauria</taxon>
        <taxon>Saurischia</taxon>
        <taxon>Theropoda</taxon>
        <taxon>Coelurosauria</taxon>
        <taxon>Aves</taxon>
        <taxon>Neognathae</taxon>
        <taxon>Neoaves</taxon>
        <taxon>Telluraves</taxon>
        <taxon>Australaves</taxon>
        <taxon>Passeriformes</taxon>
        <taxon>Sylvioidea</taxon>
        <taxon>Hirundinidae</taxon>
        <taxon>Hirundo</taxon>
    </lineage>
</organism>
<dbReference type="AlphaFoldDB" id="A0A3M0LVH0"/>
<evidence type="ECO:0000256" key="2">
    <source>
        <dbReference type="ARBA" id="ARBA00038279"/>
    </source>
</evidence>
<evidence type="ECO:0000313" key="6">
    <source>
        <dbReference type="EMBL" id="RMC22907.1"/>
    </source>
</evidence>
<dbReference type="InterPro" id="IPR001680">
    <property type="entry name" value="WD40_rpt"/>
</dbReference>
<comment type="subunit">
    <text evidence="5">Component of the telomerase holoenzyme complex composed of one molecule of TERT, one molecule of WRAP53/TCAB1, two molecules of H/ACA ribonucleoprotein complex subunits DKC1, NOP10, NHP2 and GAR1, and a telomerase RNA template component (TERC). The telomerase holoenzyme complex is associated with TEP1, SMG6/EST1A and POT1. Interacts with the chaperonin-containing T-complex (TRiC) complex; which mediates the folding of WRAP53/TCAB1. Interacts with COIL. Interacts with SMN1. Interacts with RNF8. Interacts with histone H2AX.</text>
</comment>
<dbReference type="PANTHER" id="PTHR13211:SF0">
    <property type="entry name" value="TELOMERASE CAJAL BODY PROTEIN 1"/>
    <property type="match status" value="1"/>
</dbReference>
<evidence type="ECO:0000256" key="5">
    <source>
        <dbReference type="ARBA" id="ARBA00046543"/>
    </source>
</evidence>
<dbReference type="OrthoDB" id="239865at2759"/>
<proteinExistence type="inferred from homology"/>
<evidence type="ECO:0000313" key="7">
    <source>
        <dbReference type="Proteomes" id="UP000269221"/>
    </source>
</evidence>
<protein>
    <recommendedName>
        <fullName evidence="3">Telomerase Cajal body protein 1</fullName>
    </recommendedName>
    <alternativeName>
        <fullName evidence="4">WD repeat-containing protein 79</fullName>
    </alternativeName>
</protein>
<evidence type="ECO:0000256" key="1">
    <source>
        <dbReference type="ARBA" id="ARBA00004408"/>
    </source>
</evidence>
<dbReference type="GO" id="GO:0003723">
    <property type="term" value="F:RNA binding"/>
    <property type="evidence" value="ECO:0007669"/>
    <property type="project" value="TreeGrafter"/>
</dbReference>
<dbReference type="InterPro" id="IPR015943">
    <property type="entry name" value="WD40/YVTN_repeat-like_dom_sf"/>
</dbReference>
<dbReference type="Proteomes" id="UP000269221">
    <property type="component" value="Unassembled WGS sequence"/>
</dbReference>
<dbReference type="STRING" id="333673.A0A3M0LVH0"/>
<dbReference type="Pfam" id="PF00400">
    <property type="entry name" value="WD40"/>
    <property type="match status" value="2"/>
</dbReference>
<dbReference type="InterPro" id="IPR011044">
    <property type="entry name" value="Quino_amine_DH_bsu"/>
</dbReference>
<comment type="caution">
    <text evidence="6">The sequence shown here is derived from an EMBL/GenBank/DDBJ whole genome shotgun (WGS) entry which is preliminary data.</text>
</comment>
<dbReference type="InterPro" id="IPR051150">
    <property type="entry name" value="SWT21/TCAB1_mRNA_Telomere"/>
</dbReference>
<sequence>MAAPAADDGGQGQRGLIGCLAFSPSQSLFACGSYGRSLGLYPREGGGAVALWPRLPAAPTHLRFSPCGTRLYAGGRKDRHILCWDLRVPDRPLLALPRRVATNQRVTFDLDP</sequence>
<name>A0A3M0LVH0_HIRRU</name>
<reference evidence="6 7" key="1">
    <citation type="submission" date="2018-07" db="EMBL/GenBank/DDBJ databases">
        <title>A high quality draft genome assembly of the barn swallow (H. rustica rustica).</title>
        <authorList>
            <person name="Formenti G."/>
            <person name="Chiara M."/>
            <person name="Poveda L."/>
            <person name="Francoijs K.-J."/>
            <person name="Bonisoli-Alquati A."/>
            <person name="Canova L."/>
            <person name="Gianfranceschi L."/>
            <person name="Horner D.S."/>
            <person name="Saino N."/>
        </authorList>
    </citation>
    <scope>NUCLEOTIDE SEQUENCE [LARGE SCALE GENOMIC DNA]</scope>
    <source>
        <strain evidence="6">Chelidonia</strain>
        <tissue evidence="6">Blood</tissue>
    </source>
</reference>
<dbReference type="PANTHER" id="PTHR13211">
    <property type="entry name" value="TELOMERASE CAJAL BODY PROTEIN 1"/>
    <property type="match status" value="1"/>
</dbReference>
<dbReference type="EMBL" id="QRBI01000010">
    <property type="protein sequence ID" value="RMC22907.1"/>
    <property type="molecule type" value="Genomic_DNA"/>
</dbReference>
<evidence type="ECO:0000256" key="4">
    <source>
        <dbReference type="ARBA" id="ARBA00041558"/>
    </source>
</evidence>
<gene>
    <name evidence="6" type="ORF">DUI87_00093</name>
</gene>
<evidence type="ECO:0000256" key="3">
    <source>
        <dbReference type="ARBA" id="ARBA00040657"/>
    </source>
</evidence>
<dbReference type="GO" id="GO:0015030">
    <property type="term" value="C:Cajal body"/>
    <property type="evidence" value="ECO:0007669"/>
    <property type="project" value="UniProtKB-SubCell"/>
</dbReference>
<comment type="similarity">
    <text evidence="2">Belongs to the TCAB1 family.</text>
</comment>
<dbReference type="Gene3D" id="2.130.10.10">
    <property type="entry name" value="YVTN repeat-like/Quinoprotein amine dehydrogenase"/>
    <property type="match status" value="1"/>
</dbReference>
<accession>A0A3M0LVH0</accession>
<dbReference type="SUPFAM" id="SSF50969">
    <property type="entry name" value="YVTN repeat-like/Quinoprotein amine dehydrogenase"/>
    <property type="match status" value="1"/>
</dbReference>
<keyword evidence="7" id="KW-1185">Reference proteome</keyword>